<dbReference type="RefSeq" id="WP_013175826.1">
    <property type="nucleotide sequence ID" value="NC_014220.1"/>
</dbReference>
<dbReference type="InterPro" id="IPR036188">
    <property type="entry name" value="FAD/NAD-bd_sf"/>
</dbReference>
<sequence>MNRDFDVIIIGSGPAGIFCARELTRNSGLKVLMLEKGRDVEQRKCLMDIAESCRHCQPCSIMSGWGGAGAFSDGKLTLTTEFGGWLDNYIGKDKLAELIEYVDGVYVENGAPDRVFGCDDDYFEDLKHRAARADLRLVPARIRHMGTENTHRVLVNFRQGLEKSCEIHLNEPVETILMNGEKVAGVHTAQRDYRAPVVVCAPGREGAQWFVNEARKLGLVFRNNQVDIGVRVEIPASTMQEITDHIWEPKIIYYSKSFDDQIRTFCVNPHGEVVLENTNGLVTVNGHSWADRRTDNTNFALLVSQHFTEPFDKPIVYGRYIACLANMLSGGVMVQRYGDLKKGRRSTYSRLERGVVCPTLRAAVPGDLSLVLPHRYMVGIQETLEALDRFIPGIASDHTLLYGIEVKFYSARPELDSGLRTKIEGLYAVGDGAGVTRGLVQASVSGVVAARDILARLL</sequence>
<accession>D7CNY9</accession>
<dbReference type="STRING" id="643648.Slip_1665"/>
<protein>
    <submittedName>
        <fullName evidence="3">FAD-dependent pyridine nucleotide-disulfide oxidoreductase</fullName>
    </submittedName>
</protein>
<keyword evidence="4" id="KW-1185">Reference proteome</keyword>
<dbReference type="PIRSF" id="PIRSF038984">
    <property type="entry name" value="FAD_binding_protein"/>
    <property type="match status" value="1"/>
</dbReference>
<feature type="domain" description="FAD-dependent protein C-terminal" evidence="2">
    <location>
        <begin position="228"/>
        <end position="406"/>
    </location>
</feature>
<evidence type="ECO:0000259" key="1">
    <source>
        <dbReference type="Pfam" id="PF07992"/>
    </source>
</evidence>
<evidence type="ECO:0000313" key="3">
    <source>
        <dbReference type="EMBL" id="ADI02424.1"/>
    </source>
</evidence>
<dbReference type="Proteomes" id="UP000000378">
    <property type="component" value="Chromosome"/>
</dbReference>
<dbReference type="eggNOG" id="COG2509">
    <property type="taxonomic scope" value="Bacteria"/>
</dbReference>
<gene>
    <name evidence="3" type="ordered locus">Slip_1665</name>
</gene>
<dbReference type="AlphaFoldDB" id="D7CNY9"/>
<reference evidence="4" key="1">
    <citation type="journal article" date="2010" name="Stand. Genomic Sci.">
        <title>Complete genome sequence of Syntrophothermus lipocalidus type strain (TGB-C1T).</title>
        <authorList>
            <consortium name="US DOE Joint Genome Institute (JGI-PGF)"/>
            <person name="Djao O."/>
            <person name="Zhang X."/>
            <person name="Lucas S."/>
            <person name="Lapidus A."/>
            <person name="Glavina Del Rio T."/>
            <person name="Nolan M."/>
            <person name="Tice H."/>
            <person name="Cheng J."/>
            <person name="Han C."/>
            <person name="Tapia R."/>
            <person name="Goodwin L."/>
            <person name="Pitluck S."/>
            <person name="Liolios K."/>
            <person name="Ivanova N."/>
            <person name="Mavromatis K."/>
            <person name="Mikhailova N."/>
            <person name="Ovchinnikova G."/>
            <person name="Pati A."/>
            <person name="Brambilla E."/>
            <person name="Chen A."/>
            <person name="Palaniappan K."/>
            <person name="Land M."/>
            <person name="Hauser L."/>
            <person name="Chang Y."/>
            <person name="Jeffries C."/>
            <person name="Rohde M."/>
            <person name="Sikorski J."/>
            <person name="Spring S."/>
            <person name="Goker M."/>
            <person name="Detter J."/>
            <person name="Woyke T."/>
            <person name="Bristow J."/>
            <person name="Eisen J."/>
            <person name="Markowitz V."/>
            <person name="Hugenholtz P."/>
            <person name="Kyrpides N."/>
            <person name="Klenk H."/>
        </authorList>
    </citation>
    <scope>NUCLEOTIDE SEQUENCE [LARGE SCALE GENOMIC DNA]</scope>
    <source>
        <strain evidence="4">DSM 12680 / TGB-C1</strain>
    </source>
</reference>
<feature type="domain" description="FAD/NAD(P)-binding" evidence="1">
    <location>
        <begin position="5"/>
        <end position="48"/>
    </location>
</feature>
<dbReference type="HOGENOM" id="CLU_046973_1_0_9"/>
<dbReference type="PRINTS" id="PR00368">
    <property type="entry name" value="FADPNR"/>
</dbReference>
<dbReference type="Pfam" id="PF21688">
    <property type="entry name" value="FAD-depend_C"/>
    <property type="match status" value="1"/>
</dbReference>
<dbReference type="EMBL" id="CP002048">
    <property type="protein sequence ID" value="ADI02424.1"/>
    <property type="molecule type" value="Genomic_DNA"/>
</dbReference>
<dbReference type="GO" id="GO:0016491">
    <property type="term" value="F:oxidoreductase activity"/>
    <property type="evidence" value="ECO:0007669"/>
    <property type="project" value="InterPro"/>
</dbReference>
<organism evidence="3 4">
    <name type="scientific">Syntrophothermus lipocalidus (strain DSM 12680 / TGB-C1)</name>
    <dbReference type="NCBI Taxonomy" id="643648"/>
    <lineage>
        <taxon>Bacteria</taxon>
        <taxon>Bacillati</taxon>
        <taxon>Bacillota</taxon>
        <taxon>Clostridia</taxon>
        <taxon>Eubacteriales</taxon>
        <taxon>Syntrophomonadaceae</taxon>
        <taxon>Syntrophothermus</taxon>
    </lineage>
</organism>
<dbReference type="InterPro" id="IPR028348">
    <property type="entry name" value="FAD-binding_protein"/>
</dbReference>
<dbReference type="SUPFAM" id="SSF51905">
    <property type="entry name" value="FAD/NAD(P)-binding domain"/>
    <property type="match status" value="1"/>
</dbReference>
<evidence type="ECO:0000259" key="2">
    <source>
        <dbReference type="Pfam" id="PF21688"/>
    </source>
</evidence>
<evidence type="ECO:0000313" key="4">
    <source>
        <dbReference type="Proteomes" id="UP000000378"/>
    </source>
</evidence>
<dbReference type="PANTHER" id="PTHR43106">
    <property type="entry name" value="DEHYDROGENASE-RELATED"/>
    <property type="match status" value="1"/>
</dbReference>
<dbReference type="OrthoDB" id="9762921at2"/>
<dbReference type="Gene3D" id="3.50.50.60">
    <property type="entry name" value="FAD/NAD(P)-binding domain"/>
    <property type="match status" value="2"/>
</dbReference>
<name>D7CNY9_SYNLT</name>
<dbReference type="InterPro" id="IPR049516">
    <property type="entry name" value="FAD-depend_C"/>
</dbReference>
<dbReference type="PANTHER" id="PTHR43106:SF1">
    <property type="entry name" value="DEHYDROGENASE-RELATED"/>
    <property type="match status" value="1"/>
</dbReference>
<reference evidence="3 4" key="2">
    <citation type="journal article" date="2010" name="Stand. Genomic Sci.">
        <title>Complete genome sequence of Syntrophothermus lipocalidus type strain (TGB-C1).</title>
        <authorList>
            <person name="Djao O.D."/>
            <person name="Zhang X."/>
            <person name="Lucas S."/>
            <person name="Lapidus A."/>
            <person name="Del Rio T.G."/>
            <person name="Nolan M."/>
            <person name="Tice H."/>
            <person name="Cheng J.F."/>
            <person name="Han C."/>
            <person name="Tapia R."/>
            <person name="Goodwin L."/>
            <person name="Pitluck S."/>
            <person name="Liolios K."/>
            <person name="Ivanova N."/>
            <person name="Mavromatis K."/>
            <person name="Mikhailova N."/>
            <person name="Ovchinnikova G."/>
            <person name="Pati A."/>
            <person name="Brambilla E."/>
            <person name="Chen A."/>
            <person name="Palaniappan K."/>
            <person name="Land M."/>
            <person name="Hauser L."/>
            <person name="Chang Y.J."/>
            <person name="Jeffries C.D."/>
            <person name="Rohde M."/>
            <person name="Sikorski J."/>
            <person name="Spring S."/>
            <person name="Goker M."/>
            <person name="Detter J.C."/>
            <person name="Woyke T."/>
            <person name="Bristow J."/>
            <person name="Eisen J.A."/>
            <person name="Markowitz V."/>
            <person name="Hugenholtz P."/>
            <person name="Kyrpides N.C."/>
            <person name="Klenk H.P."/>
        </authorList>
    </citation>
    <scope>NUCLEOTIDE SEQUENCE [LARGE SCALE GENOMIC DNA]</scope>
    <source>
        <strain evidence="4">DSM 12680 / TGB-C1</strain>
    </source>
</reference>
<dbReference type="Pfam" id="PF07992">
    <property type="entry name" value="Pyr_redox_2"/>
    <property type="match status" value="1"/>
</dbReference>
<dbReference type="KEGG" id="slp:Slip_1665"/>
<proteinExistence type="predicted"/>
<dbReference type="InterPro" id="IPR023753">
    <property type="entry name" value="FAD/NAD-binding_dom"/>
</dbReference>